<dbReference type="RefSeq" id="WP_407878101.1">
    <property type="nucleotide sequence ID" value="NZ_BTHG01000010.1"/>
</dbReference>
<protein>
    <submittedName>
        <fullName evidence="2">Aldo/keto reductase</fullName>
    </submittedName>
</protein>
<sequence>MRYVTFHDNKISKLSLGTVQFGLSYGVANQKGQPTQTEVNDMVDYVISQGVNCFDTAQAYGTSEDVLGRALHDNNFIVSKIKSDVFIDGFVESIQNSLRRLNVQSLFGLLLHDMDIFYKDYALLETEINFAKANGYLKYFGVSIYSREDFDMALNNELVDIIQLPFNVFDQRAVVENWFERAKQKNKLIFIRSVFLQGLLLMDCSSLPANLEKVRPYLEKLNLVARRYNLSNKEFALSFVESIADQSVLLFGCDSIEQAKENLNDYNNKIKIFDLADIEQIKKEFVDISEDIYLPTKW</sequence>
<evidence type="ECO:0000313" key="3">
    <source>
        <dbReference type="Proteomes" id="UP001628164"/>
    </source>
</evidence>
<keyword evidence="3" id="KW-1185">Reference proteome</keyword>
<name>A0ABQ6PJ78_9GAMM</name>
<organism evidence="2 3">
    <name type="scientific">Francisella sciaenopsi</name>
    <dbReference type="NCBI Taxonomy" id="3055034"/>
    <lineage>
        <taxon>Bacteria</taxon>
        <taxon>Pseudomonadati</taxon>
        <taxon>Pseudomonadota</taxon>
        <taxon>Gammaproteobacteria</taxon>
        <taxon>Thiotrichales</taxon>
        <taxon>Francisellaceae</taxon>
        <taxon>Francisella</taxon>
    </lineage>
</organism>
<gene>
    <name evidence="2" type="ORF">fsci_19040</name>
</gene>
<dbReference type="Gene3D" id="3.20.20.100">
    <property type="entry name" value="NADP-dependent oxidoreductase domain"/>
    <property type="match status" value="1"/>
</dbReference>
<dbReference type="InterPro" id="IPR053135">
    <property type="entry name" value="AKR2_Oxidoreductase"/>
</dbReference>
<feature type="domain" description="NADP-dependent oxidoreductase" evidence="1">
    <location>
        <begin position="13"/>
        <end position="282"/>
    </location>
</feature>
<evidence type="ECO:0000259" key="1">
    <source>
        <dbReference type="Pfam" id="PF00248"/>
    </source>
</evidence>
<dbReference type="CDD" id="cd19097">
    <property type="entry name" value="AKR_unchar"/>
    <property type="match status" value="1"/>
</dbReference>
<reference evidence="2 3" key="1">
    <citation type="journal article" date="2024" name="Dis. Aquat. Organ.">
        <title>Francisella sciaenopsi sp. nov. isolated from diseased red drum Sciaenops ocellatus in Florida, USA.</title>
        <authorList>
            <person name="Kawahara M."/>
            <person name="Cody T.T."/>
            <person name="Yanong R.P.E."/>
            <person name="Henderson E."/>
            <person name="Yazdi Z."/>
            <person name="Soto E."/>
        </authorList>
    </citation>
    <scope>NUCLEOTIDE SEQUENCE [LARGE SCALE GENOMIC DNA]</scope>
    <source>
        <strain evidence="2 3">R22-20-7</strain>
    </source>
</reference>
<accession>A0ABQ6PJ78</accession>
<dbReference type="InterPro" id="IPR023210">
    <property type="entry name" value="NADP_OxRdtase_dom"/>
</dbReference>
<dbReference type="PANTHER" id="PTHR43312">
    <property type="entry name" value="D-THREO-ALDOSE 1-DEHYDROGENASE"/>
    <property type="match status" value="1"/>
</dbReference>
<dbReference type="Proteomes" id="UP001628164">
    <property type="component" value="Unassembled WGS sequence"/>
</dbReference>
<dbReference type="SUPFAM" id="SSF51430">
    <property type="entry name" value="NAD(P)-linked oxidoreductase"/>
    <property type="match status" value="1"/>
</dbReference>
<evidence type="ECO:0000313" key="2">
    <source>
        <dbReference type="EMBL" id="GMN90416.1"/>
    </source>
</evidence>
<dbReference type="Pfam" id="PF00248">
    <property type="entry name" value="Aldo_ket_red"/>
    <property type="match status" value="1"/>
</dbReference>
<dbReference type="EMBL" id="BTHG01000010">
    <property type="protein sequence ID" value="GMN90416.1"/>
    <property type="molecule type" value="Genomic_DNA"/>
</dbReference>
<proteinExistence type="predicted"/>
<comment type="caution">
    <text evidence="2">The sequence shown here is derived from an EMBL/GenBank/DDBJ whole genome shotgun (WGS) entry which is preliminary data.</text>
</comment>
<dbReference type="PANTHER" id="PTHR43312:SF1">
    <property type="entry name" value="NADP-DEPENDENT OXIDOREDUCTASE DOMAIN-CONTAINING PROTEIN"/>
    <property type="match status" value="1"/>
</dbReference>
<dbReference type="InterPro" id="IPR036812">
    <property type="entry name" value="NAD(P)_OxRdtase_dom_sf"/>
</dbReference>